<dbReference type="Proteomes" id="UP001620626">
    <property type="component" value="Unassembled WGS sequence"/>
</dbReference>
<reference evidence="2 3" key="1">
    <citation type="submission" date="2024-10" db="EMBL/GenBank/DDBJ databases">
        <authorList>
            <person name="Kim D."/>
        </authorList>
    </citation>
    <scope>NUCLEOTIDE SEQUENCE [LARGE SCALE GENOMIC DNA]</scope>
    <source>
        <strain evidence="2">BH-2024</strain>
    </source>
</reference>
<sequence>MSRPSAGRSTAFPTVTRFTSLPRGQCSAESSFSHGIWGSDKTKSMPTCVIATHSSHPRKDSSQPEEKDEGKTDGRK</sequence>
<feature type="compositionally biased region" description="Basic and acidic residues" evidence="1">
    <location>
        <begin position="57"/>
        <end position="76"/>
    </location>
</feature>
<organism evidence="2 3">
    <name type="scientific">Heterodera trifolii</name>
    <dbReference type="NCBI Taxonomy" id="157864"/>
    <lineage>
        <taxon>Eukaryota</taxon>
        <taxon>Metazoa</taxon>
        <taxon>Ecdysozoa</taxon>
        <taxon>Nematoda</taxon>
        <taxon>Chromadorea</taxon>
        <taxon>Rhabditida</taxon>
        <taxon>Tylenchina</taxon>
        <taxon>Tylenchomorpha</taxon>
        <taxon>Tylenchoidea</taxon>
        <taxon>Heteroderidae</taxon>
        <taxon>Heteroderinae</taxon>
        <taxon>Heterodera</taxon>
    </lineage>
</organism>
<accession>A0ABD2MEI2</accession>
<gene>
    <name evidence="2" type="ORF">niasHT_009462</name>
</gene>
<proteinExistence type="predicted"/>
<evidence type="ECO:0000256" key="1">
    <source>
        <dbReference type="SAM" id="MobiDB-lite"/>
    </source>
</evidence>
<dbReference type="EMBL" id="JBICBT010000016">
    <property type="protein sequence ID" value="KAL3125933.1"/>
    <property type="molecule type" value="Genomic_DNA"/>
</dbReference>
<protein>
    <submittedName>
        <fullName evidence="2">Uncharacterized protein</fullName>
    </submittedName>
</protein>
<evidence type="ECO:0000313" key="2">
    <source>
        <dbReference type="EMBL" id="KAL3125933.1"/>
    </source>
</evidence>
<feature type="region of interest" description="Disordered" evidence="1">
    <location>
        <begin position="23"/>
        <end position="76"/>
    </location>
</feature>
<name>A0ABD2MEI2_9BILA</name>
<evidence type="ECO:0000313" key="3">
    <source>
        <dbReference type="Proteomes" id="UP001620626"/>
    </source>
</evidence>
<keyword evidence="3" id="KW-1185">Reference proteome</keyword>
<dbReference type="AlphaFoldDB" id="A0ABD2MEI2"/>
<comment type="caution">
    <text evidence="2">The sequence shown here is derived from an EMBL/GenBank/DDBJ whole genome shotgun (WGS) entry which is preliminary data.</text>
</comment>